<feature type="region of interest" description="Disordered" evidence="2">
    <location>
        <begin position="42"/>
        <end position="62"/>
    </location>
</feature>
<accession>A0ABW0VSP4</accession>
<dbReference type="Proteomes" id="UP001596047">
    <property type="component" value="Unassembled WGS sequence"/>
</dbReference>
<comment type="caution">
    <text evidence="4">The sequence shown here is derived from an EMBL/GenBank/DDBJ whole genome shotgun (WGS) entry which is preliminary data.</text>
</comment>
<dbReference type="PROSITE" id="PS50110">
    <property type="entry name" value="RESPONSE_REGULATORY"/>
    <property type="match status" value="1"/>
</dbReference>
<dbReference type="InterPro" id="IPR011006">
    <property type="entry name" value="CheY-like_superfamily"/>
</dbReference>
<dbReference type="PANTHER" id="PTHR43228:SF1">
    <property type="entry name" value="TWO-COMPONENT RESPONSE REGULATOR ARR22"/>
    <property type="match status" value="1"/>
</dbReference>
<evidence type="ECO:0000256" key="1">
    <source>
        <dbReference type="PROSITE-ProRule" id="PRU00169"/>
    </source>
</evidence>
<name>A0ABW0VSP4_9BACL</name>
<feature type="domain" description="Response regulatory" evidence="3">
    <location>
        <begin position="67"/>
        <end position="181"/>
    </location>
</feature>
<evidence type="ECO:0000313" key="5">
    <source>
        <dbReference type="Proteomes" id="UP001596047"/>
    </source>
</evidence>
<evidence type="ECO:0000256" key="2">
    <source>
        <dbReference type="SAM" id="MobiDB-lite"/>
    </source>
</evidence>
<proteinExistence type="predicted"/>
<evidence type="ECO:0000313" key="4">
    <source>
        <dbReference type="EMBL" id="MFC5648473.1"/>
    </source>
</evidence>
<dbReference type="InterPro" id="IPR001789">
    <property type="entry name" value="Sig_transdc_resp-reg_receiver"/>
</dbReference>
<keyword evidence="1" id="KW-0597">Phosphoprotein</keyword>
<evidence type="ECO:0000259" key="3">
    <source>
        <dbReference type="PROSITE" id="PS50110"/>
    </source>
</evidence>
<dbReference type="InterPro" id="IPR052048">
    <property type="entry name" value="ST_Response_Regulator"/>
</dbReference>
<dbReference type="RefSeq" id="WP_379186931.1">
    <property type="nucleotide sequence ID" value="NZ_JBHSOW010000016.1"/>
</dbReference>
<dbReference type="Gene3D" id="3.40.50.2300">
    <property type="match status" value="1"/>
</dbReference>
<feature type="modified residue" description="4-aspartylphosphate" evidence="1">
    <location>
        <position position="116"/>
    </location>
</feature>
<keyword evidence="5" id="KW-1185">Reference proteome</keyword>
<dbReference type="SMART" id="SM00448">
    <property type="entry name" value="REC"/>
    <property type="match status" value="1"/>
</dbReference>
<protein>
    <submittedName>
        <fullName evidence="4">Response regulator</fullName>
    </submittedName>
</protein>
<dbReference type="EMBL" id="JBHSOW010000016">
    <property type="protein sequence ID" value="MFC5648473.1"/>
    <property type="molecule type" value="Genomic_DNA"/>
</dbReference>
<reference evidence="5" key="1">
    <citation type="journal article" date="2019" name="Int. J. Syst. Evol. Microbiol.">
        <title>The Global Catalogue of Microorganisms (GCM) 10K type strain sequencing project: providing services to taxonomists for standard genome sequencing and annotation.</title>
        <authorList>
            <consortium name="The Broad Institute Genomics Platform"/>
            <consortium name="The Broad Institute Genome Sequencing Center for Infectious Disease"/>
            <person name="Wu L."/>
            <person name="Ma J."/>
        </authorList>
    </citation>
    <scope>NUCLEOTIDE SEQUENCE [LARGE SCALE GENOMIC DNA]</scope>
    <source>
        <strain evidence="5">CGMCC 1.3240</strain>
    </source>
</reference>
<organism evidence="4 5">
    <name type="scientific">Paenibacillus solisilvae</name>
    <dbReference type="NCBI Taxonomy" id="2486751"/>
    <lineage>
        <taxon>Bacteria</taxon>
        <taxon>Bacillati</taxon>
        <taxon>Bacillota</taxon>
        <taxon>Bacilli</taxon>
        <taxon>Bacillales</taxon>
        <taxon>Paenibacillaceae</taxon>
        <taxon>Paenibacillus</taxon>
    </lineage>
</organism>
<dbReference type="Pfam" id="PF00072">
    <property type="entry name" value="Response_reg"/>
    <property type="match status" value="1"/>
</dbReference>
<sequence>MIYFFIFLPIVGIALGIAIRFRERSKNKPIIEQNSTIAHFQPAAGPKLEPRRKADLSPTSVGSSPYSVLIVDDQSAIRMLMRELFELEQVTVYEAPHGKAAIEMVQHHPIDFILLDLKMPDMDGIEALREIRKVDTEVMVVMITAYGDPDKLEAARQLGVQAFFTKPFDIDHVKNHVMGILNKQETREGEVS</sequence>
<dbReference type="CDD" id="cd00156">
    <property type="entry name" value="REC"/>
    <property type="match status" value="1"/>
</dbReference>
<dbReference type="SUPFAM" id="SSF52172">
    <property type="entry name" value="CheY-like"/>
    <property type="match status" value="1"/>
</dbReference>
<gene>
    <name evidence="4" type="ORF">ACFPYJ_04905</name>
</gene>
<dbReference type="PANTHER" id="PTHR43228">
    <property type="entry name" value="TWO-COMPONENT RESPONSE REGULATOR"/>
    <property type="match status" value="1"/>
</dbReference>